<keyword evidence="5 11" id="KW-1133">Transmembrane helix</keyword>
<keyword evidence="14" id="KW-1185">Reference proteome</keyword>
<sequence length="394" mass="43379">MLKMEARLLFADFGIVTEKYISRHAPGGRIKKADKAAISTIGDKDMGGNSNKGGHFGRKVLIVILALTLLAAGTAGYLYLRTLNLSKDPVKIVDNGPAPTVSPETPALDEIDGTPHDIDLDYEVDIIGSEDVPIYKKERIDPDVLNIMLVGTDLREGEEGNGRSDSCLLVSYNTKTGKISLVSFMRDVWISIPGVGFNRINAAYSYGGIGLLINTVNGNFGLDIQNYVLVNFEGFESIVDELGGVEVNLTKKEAQFINAGSSVKVEVRDGKQRLNGEQALLHSRNRKTGDGDFGRTRRQREVLMAIYSKVRTDLSPLKLPALLNNVFKHAKTNITPDAMLSLGLDILKSKDLVAVNSRIPFDNTWKYADKDGRSVISINLQRNREMLHDLIFED</sequence>
<comment type="caution">
    <text evidence="13">The sequence shown here is derived from an EMBL/GenBank/DDBJ whole genome shotgun (WGS) entry which is preliminary data.</text>
</comment>
<dbReference type="GO" id="GO:0005886">
    <property type="term" value="C:plasma membrane"/>
    <property type="evidence" value="ECO:0007669"/>
    <property type="project" value="UniProtKB-SubCell"/>
</dbReference>
<evidence type="ECO:0000256" key="8">
    <source>
        <dbReference type="ARBA" id="ARBA00023163"/>
    </source>
</evidence>
<evidence type="ECO:0000259" key="12">
    <source>
        <dbReference type="Pfam" id="PF03816"/>
    </source>
</evidence>
<dbReference type="EMBL" id="AXUN02000035">
    <property type="protein sequence ID" value="ETA82213.1"/>
    <property type="molecule type" value="Genomic_DNA"/>
</dbReference>
<keyword evidence="8" id="KW-0804">Transcription</keyword>
<comment type="subcellular location">
    <subcellularLocation>
        <location evidence="1">Cell membrane</location>
        <topology evidence="1">Single-pass type II membrane protein</topology>
    </subcellularLocation>
</comment>
<keyword evidence="3" id="KW-1003">Cell membrane</keyword>
<reference evidence="13 14" key="1">
    <citation type="journal article" date="2014" name="Genome Announc.">
        <title>Genome Sequence of Youngiibacter fragilis, the Type Strain of the Genus Youngiibacter.</title>
        <authorList>
            <person name="Wawrik C.B."/>
            <person name="Callaghan A.V."/>
            <person name="Stamps B.W."/>
            <person name="Wawrik B."/>
        </authorList>
    </citation>
    <scope>NUCLEOTIDE SEQUENCE [LARGE SCALE GENOMIC DNA]</scope>
    <source>
        <strain evidence="13 14">232.1</strain>
    </source>
</reference>
<protein>
    <recommendedName>
        <fullName evidence="10">Regulatory protein MsrR</fullName>
    </recommendedName>
</protein>
<keyword evidence="4 11" id="KW-0812">Transmembrane</keyword>
<evidence type="ECO:0000256" key="5">
    <source>
        <dbReference type="ARBA" id="ARBA00022989"/>
    </source>
</evidence>
<dbReference type="InterPro" id="IPR004474">
    <property type="entry name" value="LytR_CpsA_psr"/>
</dbReference>
<dbReference type="PANTHER" id="PTHR33392:SF8">
    <property type="entry name" value="REGULATORY PROTEIN MSRR"/>
    <property type="match status" value="1"/>
</dbReference>
<dbReference type="InterPro" id="IPR050922">
    <property type="entry name" value="LytR/CpsA/Psr_CW_biosynth"/>
</dbReference>
<accession>V7I8N0</accession>
<organism evidence="13 14">
    <name type="scientific">Youngiibacter fragilis 232.1</name>
    <dbReference type="NCBI Taxonomy" id="994573"/>
    <lineage>
        <taxon>Bacteria</taxon>
        <taxon>Bacillati</taxon>
        <taxon>Bacillota</taxon>
        <taxon>Clostridia</taxon>
        <taxon>Eubacteriales</taxon>
        <taxon>Clostridiaceae</taxon>
        <taxon>Youngiibacter</taxon>
    </lineage>
</organism>
<dbReference type="STRING" id="994573.T472_0202420"/>
<evidence type="ECO:0000256" key="10">
    <source>
        <dbReference type="ARBA" id="ARBA00040752"/>
    </source>
</evidence>
<dbReference type="Pfam" id="PF03816">
    <property type="entry name" value="LytR_cpsA_psr"/>
    <property type="match status" value="1"/>
</dbReference>
<evidence type="ECO:0000313" key="14">
    <source>
        <dbReference type="Proteomes" id="UP000017747"/>
    </source>
</evidence>
<evidence type="ECO:0000256" key="4">
    <source>
        <dbReference type="ARBA" id="ARBA00022692"/>
    </source>
</evidence>
<evidence type="ECO:0000256" key="11">
    <source>
        <dbReference type="SAM" id="Phobius"/>
    </source>
</evidence>
<evidence type="ECO:0000313" key="13">
    <source>
        <dbReference type="EMBL" id="ETA82213.1"/>
    </source>
</evidence>
<evidence type="ECO:0000256" key="6">
    <source>
        <dbReference type="ARBA" id="ARBA00023015"/>
    </source>
</evidence>
<keyword evidence="7 11" id="KW-0472">Membrane</keyword>
<evidence type="ECO:0000256" key="1">
    <source>
        <dbReference type="ARBA" id="ARBA00004401"/>
    </source>
</evidence>
<comment type="function">
    <text evidence="9">Involved in SarA attenuation. Affects resistance to oxacillin and teicoplanin, as well as the synthesis of virulence factors.</text>
</comment>
<feature type="transmembrane region" description="Helical" evidence="11">
    <location>
        <begin position="60"/>
        <end position="80"/>
    </location>
</feature>
<dbReference type="PANTHER" id="PTHR33392">
    <property type="entry name" value="POLYISOPRENYL-TEICHOIC ACID--PEPTIDOGLYCAN TEICHOIC ACID TRANSFERASE TAGU"/>
    <property type="match status" value="1"/>
</dbReference>
<dbReference type="Gene3D" id="3.40.630.190">
    <property type="entry name" value="LCP protein"/>
    <property type="match status" value="1"/>
</dbReference>
<evidence type="ECO:0000256" key="2">
    <source>
        <dbReference type="ARBA" id="ARBA00006068"/>
    </source>
</evidence>
<dbReference type="NCBIfam" id="TIGR00350">
    <property type="entry name" value="lytR_cpsA_psr"/>
    <property type="match status" value="1"/>
</dbReference>
<gene>
    <name evidence="13" type="ORF">T472_0202420</name>
</gene>
<dbReference type="eggNOG" id="COG1316">
    <property type="taxonomic scope" value="Bacteria"/>
</dbReference>
<keyword evidence="6" id="KW-0805">Transcription regulation</keyword>
<dbReference type="Proteomes" id="UP000017747">
    <property type="component" value="Unassembled WGS sequence"/>
</dbReference>
<dbReference type="AlphaFoldDB" id="V7I8N0"/>
<evidence type="ECO:0000256" key="7">
    <source>
        <dbReference type="ARBA" id="ARBA00023136"/>
    </source>
</evidence>
<comment type="similarity">
    <text evidence="2">Belongs to the LytR/CpsA/Psr (LCP) family.</text>
</comment>
<evidence type="ECO:0000256" key="9">
    <source>
        <dbReference type="ARBA" id="ARBA00037178"/>
    </source>
</evidence>
<feature type="domain" description="Cell envelope-related transcriptional attenuator" evidence="12">
    <location>
        <begin position="163"/>
        <end position="310"/>
    </location>
</feature>
<name>V7I8N0_9CLOT</name>
<evidence type="ECO:0000256" key="3">
    <source>
        <dbReference type="ARBA" id="ARBA00022475"/>
    </source>
</evidence>
<proteinExistence type="inferred from homology"/>